<name>A0ABY8IZF4_9BACI</name>
<feature type="transmembrane region" description="Helical" evidence="1">
    <location>
        <begin position="30"/>
        <end position="53"/>
    </location>
</feature>
<dbReference type="InterPro" id="IPR020205">
    <property type="entry name" value="Uncharacterised_YwnF_TM"/>
</dbReference>
<dbReference type="Proteomes" id="UP001221597">
    <property type="component" value="Chromosome"/>
</dbReference>
<feature type="transmembrane region" description="Helical" evidence="1">
    <location>
        <begin position="59"/>
        <end position="78"/>
    </location>
</feature>
<keyword evidence="3" id="KW-1185">Reference proteome</keyword>
<keyword evidence="1" id="KW-0812">Transmembrane</keyword>
<accession>A0ABY8IZF4</accession>
<dbReference type="RefSeq" id="WP_283077595.1">
    <property type="nucleotide sequence ID" value="NZ_CP121671.1"/>
</dbReference>
<protein>
    <submittedName>
        <fullName evidence="2">DUF5392 family protein</fullName>
    </submittedName>
</protein>
<keyword evidence="1" id="KW-1133">Transmembrane helix</keyword>
<organism evidence="2 3">
    <name type="scientific">Halobacillus naozhouensis</name>
    <dbReference type="NCBI Taxonomy" id="554880"/>
    <lineage>
        <taxon>Bacteria</taxon>
        <taxon>Bacillati</taxon>
        <taxon>Bacillota</taxon>
        <taxon>Bacilli</taxon>
        <taxon>Bacillales</taxon>
        <taxon>Bacillaceae</taxon>
        <taxon>Halobacillus</taxon>
    </lineage>
</organism>
<gene>
    <name evidence="2" type="ORF">P9989_04355</name>
</gene>
<sequence>MKLIKTDMPGFINREMEQLQKTVSPFMKKVSNYTLVSLPFIAISLINLVYLLVGAQGEVSLFTLGFYALLGAIGLALSKEAKFQKKEMAKRSRDYIIERIHKSEVMSEDSKKEYVSLIKGQPFHTMNYFIKFLEEENRESRIQAY</sequence>
<reference evidence="2 3" key="1">
    <citation type="submission" date="2023-04" db="EMBL/GenBank/DDBJ databases">
        <title>Genome sequence of Halobacillus naozhouensis KACC 21980.</title>
        <authorList>
            <person name="Kim S."/>
            <person name="Heo J."/>
            <person name="Kwon S.-W."/>
        </authorList>
    </citation>
    <scope>NUCLEOTIDE SEQUENCE [LARGE SCALE GENOMIC DNA]</scope>
    <source>
        <strain evidence="2 3">KCTC 13234</strain>
    </source>
</reference>
<dbReference type="EMBL" id="CP121671">
    <property type="protein sequence ID" value="WFT75629.1"/>
    <property type="molecule type" value="Genomic_DNA"/>
</dbReference>
<evidence type="ECO:0000313" key="3">
    <source>
        <dbReference type="Proteomes" id="UP001221597"/>
    </source>
</evidence>
<proteinExistence type="predicted"/>
<dbReference type="Pfam" id="PF17370">
    <property type="entry name" value="DUF5392"/>
    <property type="match status" value="1"/>
</dbReference>
<evidence type="ECO:0000313" key="2">
    <source>
        <dbReference type="EMBL" id="WFT75629.1"/>
    </source>
</evidence>
<keyword evidence="1" id="KW-0472">Membrane</keyword>
<evidence type="ECO:0000256" key="1">
    <source>
        <dbReference type="SAM" id="Phobius"/>
    </source>
</evidence>